<accession>A0A847SFQ3</accession>
<dbReference type="Proteomes" id="UP000587991">
    <property type="component" value="Unassembled WGS sequence"/>
</dbReference>
<name>A0A847SFQ3_9NEIS</name>
<evidence type="ECO:0000313" key="1">
    <source>
        <dbReference type="EMBL" id="NLR76256.1"/>
    </source>
</evidence>
<proteinExistence type="predicted"/>
<dbReference type="AlphaFoldDB" id="A0A847SFQ3"/>
<dbReference type="EMBL" id="JABAIM010000003">
    <property type="protein sequence ID" value="NLR76256.1"/>
    <property type="molecule type" value="Genomic_DNA"/>
</dbReference>
<gene>
    <name evidence="1" type="ORF">HF682_13910</name>
</gene>
<reference evidence="1 2" key="1">
    <citation type="submission" date="2020-04" db="EMBL/GenBank/DDBJ databases">
        <title>Draft genome of Leeia sp. IMCC25680.</title>
        <authorList>
            <person name="Song J."/>
            <person name="Cho J.-C."/>
        </authorList>
    </citation>
    <scope>NUCLEOTIDE SEQUENCE [LARGE SCALE GENOMIC DNA]</scope>
    <source>
        <strain evidence="1 2">IMCC25680</strain>
    </source>
</reference>
<comment type="caution">
    <text evidence="1">The sequence shown here is derived from an EMBL/GenBank/DDBJ whole genome shotgun (WGS) entry which is preliminary data.</text>
</comment>
<organism evidence="1 2">
    <name type="scientific">Leeia aquatica</name>
    <dbReference type="NCBI Taxonomy" id="2725557"/>
    <lineage>
        <taxon>Bacteria</taxon>
        <taxon>Pseudomonadati</taxon>
        <taxon>Pseudomonadota</taxon>
        <taxon>Betaproteobacteria</taxon>
        <taxon>Neisseriales</taxon>
        <taxon>Leeiaceae</taxon>
        <taxon>Leeia</taxon>
    </lineage>
</organism>
<sequence length="427" mass="46887">MSDLVSGLPEFFSTDLPPGELPMLRPLLAARPLLQAFIALFRGGEEEVMVRLLVLREIGARADLPRWSPQALQQQFSYLNPVKLDTVLKRLREHDLLIWDSDSGDYALSEQARAALAALSTLFSFASDPDQELDYLTSQVAAGQAVGKVSEEALRHLLGGLNTLHQEFTDALESQSEFRIQAAQGKLERVWQSVEKATAVARTVYSDEEQPVSIVHTAQAISLAQSRMLALTGTFKRRLAQLQQQRVHLGQSGLTTRDISAWLQQQSQPRLASLLEALLPALPDTAFLTSDELLDVAEFELIDRDRPQTLATSLPPVETAPDADAPTVERLIAAERLFERLQAVQSDTRLLDAVLTDSYATTAYRLSLLSLLGDPETAADHSVVAQLARLPLQLDSDGSIEAVSDHHAIESISHGLLRPLNPTDESA</sequence>
<protein>
    <submittedName>
        <fullName evidence="1">Uncharacterized protein</fullName>
    </submittedName>
</protein>
<keyword evidence="2" id="KW-1185">Reference proteome</keyword>
<evidence type="ECO:0000313" key="2">
    <source>
        <dbReference type="Proteomes" id="UP000587991"/>
    </source>
</evidence>
<dbReference type="RefSeq" id="WP_168877921.1">
    <property type="nucleotide sequence ID" value="NZ_JABAIM010000003.1"/>
</dbReference>